<gene>
    <name evidence="7" type="ORF">E2493_20525</name>
</gene>
<dbReference type="InterPro" id="IPR050316">
    <property type="entry name" value="Tyrosinase/Hemocyanin"/>
</dbReference>
<feature type="region of interest" description="Disordered" evidence="3">
    <location>
        <begin position="1"/>
        <end position="71"/>
    </location>
</feature>
<keyword evidence="2" id="KW-0186">Copper</keyword>
<keyword evidence="4" id="KW-1133">Transmembrane helix</keyword>
<reference evidence="7 8" key="1">
    <citation type="submission" date="2019-03" db="EMBL/GenBank/DDBJ databases">
        <title>Genome sequence of Sphingomonas sp. 17J27-24.</title>
        <authorList>
            <person name="Kim M."/>
            <person name="Maeng S."/>
            <person name="Sathiyaraj S."/>
        </authorList>
    </citation>
    <scope>NUCLEOTIDE SEQUENCE [LARGE SCALE GENOMIC DNA]</scope>
    <source>
        <strain evidence="7 8">17J27-24</strain>
    </source>
</reference>
<dbReference type="GO" id="GO:0016491">
    <property type="term" value="F:oxidoreductase activity"/>
    <property type="evidence" value="ECO:0007669"/>
    <property type="project" value="InterPro"/>
</dbReference>
<evidence type="ECO:0000256" key="2">
    <source>
        <dbReference type="ARBA" id="ARBA00023008"/>
    </source>
</evidence>
<keyword evidence="4" id="KW-0812">Transmembrane</keyword>
<feature type="domain" description="Tyrosinase copper-binding" evidence="6">
    <location>
        <begin position="377"/>
        <end position="388"/>
    </location>
</feature>
<proteinExistence type="predicted"/>
<protein>
    <submittedName>
        <fullName evidence="7">Tyrosinase family protein</fullName>
    </submittedName>
</protein>
<dbReference type="InterPro" id="IPR008922">
    <property type="entry name" value="Di-copper_centre_dom_sf"/>
</dbReference>
<name>A0A4Y8ZK93_9SPHN</name>
<comment type="caution">
    <text evidence="7">The sequence shown here is derived from an EMBL/GenBank/DDBJ whole genome shotgun (WGS) entry which is preliminary data.</text>
</comment>
<dbReference type="OrthoDB" id="2874181at2"/>
<evidence type="ECO:0000313" key="8">
    <source>
        <dbReference type="Proteomes" id="UP000298213"/>
    </source>
</evidence>
<feature type="domain" description="Tyrosinase copper-binding" evidence="5">
    <location>
        <begin position="245"/>
        <end position="262"/>
    </location>
</feature>
<dbReference type="InterPro" id="IPR002227">
    <property type="entry name" value="Tyrosinase_Cu-bd"/>
</dbReference>
<feature type="compositionally biased region" description="Basic and acidic residues" evidence="3">
    <location>
        <begin position="1"/>
        <end position="20"/>
    </location>
</feature>
<keyword evidence="4" id="KW-0472">Membrane</keyword>
<dbReference type="AlphaFoldDB" id="A0A4Y8ZK93"/>
<evidence type="ECO:0000313" key="7">
    <source>
        <dbReference type="EMBL" id="TFI56354.1"/>
    </source>
</evidence>
<dbReference type="PANTHER" id="PTHR11474">
    <property type="entry name" value="TYROSINASE FAMILY MEMBER"/>
    <property type="match status" value="1"/>
</dbReference>
<dbReference type="Gene3D" id="1.10.1280.10">
    <property type="entry name" value="Di-copper center containing domain from catechol oxidase"/>
    <property type="match status" value="1"/>
</dbReference>
<dbReference type="GO" id="GO:0046872">
    <property type="term" value="F:metal ion binding"/>
    <property type="evidence" value="ECO:0007669"/>
    <property type="project" value="UniProtKB-KW"/>
</dbReference>
<evidence type="ECO:0000256" key="3">
    <source>
        <dbReference type="SAM" id="MobiDB-lite"/>
    </source>
</evidence>
<evidence type="ECO:0000256" key="4">
    <source>
        <dbReference type="SAM" id="Phobius"/>
    </source>
</evidence>
<dbReference type="PROSITE" id="PS00497">
    <property type="entry name" value="TYROSINASE_1"/>
    <property type="match status" value="1"/>
</dbReference>
<dbReference type="Pfam" id="PF00264">
    <property type="entry name" value="Tyrosinase"/>
    <property type="match status" value="2"/>
</dbReference>
<evidence type="ECO:0000259" key="5">
    <source>
        <dbReference type="PROSITE" id="PS00497"/>
    </source>
</evidence>
<dbReference type="PROSITE" id="PS00498">
    <property type="entry name" value="TYROSINASE_2"/>
    <property type="match status" value="1"/>
</dbReference>
<evidence type="ECO:0000256" key="1">
    <source>
        <dbReference type="ARBA" id="ARBA00022723"/>
    </source>
</evidence>
<keyword evidence="8" id="KW-1185">Reference proteome</keyword>
<sequence>MERSTGGGDRPRRDPIDPGRRSPGAAVECRGHSTPGQFRRDDGLGLSFRASRHARPPPPIPPFRTCLPRPGRYRRHGPCGRLWARKGAGAPLSCTPIADRPRMGRGMMARLWLGVAAVGLSAAIGYGGTAQTPAKKIGPVAVDPAIKAKLPPGLLLVRTRKSINALSAAELASLRRGFAQMIAWNSAPRDSADFRRSLKFWANIHAYFGAHCRDVSGLSNAGMSGLSAQSDSNPTETATWCTCKHGSNQFLTWHRMYLYYFEQVLRQASGDSSLTLPYWDYEADAHIPAAYRAATWVDGGTTKPNPLFVANRQAELNAGTAAIDPDLVDPSGAMAQTSYLPFNSAIEGTPHGNVHCATGVAGCPTGYMGSVPAAGNDPIFYSHHANIDRLYECWLQGDLAARLPTGAPTTASYSFVNGSGAQVTRTASDMLTTQQLAYRYTAGGGCPIRFHLPPIVWQEVPWRRIPILGPTPVERGITRAPIRLPAEMRAQIVGTAANPPTRQATLVLEGLRFDEIPRVMFKVALQGKDGKQATVGVINFFNETAPPHRDTNDMAGMAAPDERRFEATAALRALGGEEGQLVLIPTTGLAGGNAQAAVQTMSPRTNLRIGGARIELR</sequence>
<dbReference type="EMBL" id="SPDV01000095">
    <property type="protein sequence ID" value="TFI56354.1"/>
    <property type="molecule type" value="Genomic_DNA"/>
</dbReference>
<dbReference type="Proteomes" id="UP000298213">
    <property type="component" value="Unassembled WGS sequence"/>
</dbReference>
<organism evidence="7 8">
    <name type="scientific">Sphingomonas parva</name>
    <dbReference type="NCBI Taxonomy" id="2555898"/>
    <lineage>
        <taxon>Bacteria</taxon>
        <taxon>Pseudomonadati</taxon>
        <taxon>Pseudomonadota</taxon>
        <taxon>Alphaproteobacteria</taxon>
        <taxon>Sphingomonadales</taxon>
        <taxon>Sphingomonadaceae</taxon>
        <taxon>Sphingomonas</taxon>
    </lineage>
</organism>
<feature type="transmembrane region" description="Helical" evidence="4">
    <location>
        <begin position="109"/>
        <end position="128"/>
    </location>
</feature>
<keyword evidence="1" id="KW-0479">Metal-binding</keyword>
<accession>A0A4Y8ZK93</accession>
<dbReference type="PANTHER" id="PTHR11474:SF76">
    <property type="entry name" value="SHKT DOMAIN-CONTAINING PROTEIN"/>
    <property type="match status" value="1"/>
</dbReference>
<dbReference type="PRINTS" id="PR00092">
    <property type="entry name" value="TYROSINASE"/>
</dbReference>
<dbReference type="SUPFAM" id="SSF48056">
    <property type="entry name" value="Di-copper centre-containing domain"/>
    <property type="match status" value="1"/>
</dbReference>
<evidence type="ECO:0000259" key="6">
    <source>
        <dbReference type="PROSITE" id="PS00498"/>
    </source>
</evidence>